<sequence length="156" mass="16995">MDYSSSYSSEGTGILAGIGITFIVIYLAILVLMVASMWKVFEKAGKPGWAAIIPIYNTLIMIEIVGKPTIWILWCLIPCVNIVFSVWLINLVSKSFGKEEGFTVGMLLLPFIFWPILGFGSAKYVGPSAAEAQTGFGKNPFNPNDPFNQPPATPEA</sequence>
<protein>
    <recommendedName>
        <fullName evidence="5">Signal peptidase I</fullName>
    </recommendedName>
</protein>
<feature type="region of interest" description="Disordered" evidence="1">
    <location>
        <begin position="137"/>
        <end position="156"/>
    </location>
</feature>
<proteinExistence type="predicted"/>
<evidence type="ECO:0008006" key="5">
    <source>
        <dbReference type="Google" id="ProtNLM"/>
    </source>
</evidence>
<evidence type="ECO:0000313" key="4">
    <source>
        <dbReference type="Proteomes" id="UP000292884"/>
    </source>
</evidence>
<evidence type="ECO:0000256" key="1">
    <source>
        <dbReference type="SAM" id="MobiDB-lite"/>
    </source>
</evidence>
<reference evidence="3 4" key="1">
    <citation type="submission" date="2019-02" db="EMBL/GenBank/DDBJ databases">
        <title>Pedobacter sp. RP-1-13 sp. nov., isolated from Arctic soil.</title>
        <authorList>
            <person name="Dahal R.H."/>
        </authorList>
    </citation>
    <scope>NUCLEOTIDE SEQUENCE [LARGE SCALE GENOMIC DNA]</scope>
    <source>
        <strain evidence="3 4">RP-1-13</strain>
    </source>
</reference>
<evidence type="ECO:0000313" key="3">
    <source>
        <dbReference type="EMBL" id="TCC93392.1"/>
    </source>
</evidence>
<comment type="caution">
    <text evidence="3">The sequence shown here is derived from an EMBL/GenBank/DDBJ whole genome shotgun (WGS) entry which is preliminary data.</text>
</comment>
<feature type="transmembrane region" description="Helical" evidence="2">
    <location>
        <begin position="101"/>
        <end position="120"/>
    </location>
</feature>
<accession>A0A4R0N4E1</accession>
<keyword evidence="2" id="KW-0812">Transmembrane</keyword>
<dbReference type="OrthoDB" id="2376202at2"/>
<feature type="transmembrane region" description="Helical" evidence="2">
    <location>
        <begin position="47"/>
        <end position="65"/>
    </location>
</feature>
<keyword evidence="2" id="KW-0472">Membrane</keyword>
<dbReference type="Proteomes" id="UP000292884">
    <property type="component" value="Unassembled WGS sequence"/>
</dbReference>
<feature type="transmembrane region" description="Helical" evidence="2">
    <location>
        <begin position="71"/>
        <end position="89"/>
    </location>
</feature>
<name>A0A4R0N4E1_9SPHI</name>
<gene>
    <name evidence="3" type="ORF">EZ428_01065</name>
</gene>
<evidence type="ECO:0000256" key="2">
    <source>
        <dbReference type="SAM" id="Phobius"/>
    </source>
</evidence>
<dbReference type="RefSeq" id="WP_131551261.1">
    <property type="nucleotide sequence ID" value="NZ_SJSK01000001.1"/>
</dbReference>
<dbReference type="AlphaFoldDB" id="A0A4R0N4E1"/>
<dbReference type="EMBL" id="SJSK01000001">
    <property type="protein sequence ID" value="TCC93392.1"/>
    <property type="molecule type" value="Genomic_DNA"/>
</dbReference>
<dbReference type="Pfam" id="PF18936">
    <property type="entry name" value="DUF5684"/>
    <property type="match status" value="1"/>
</dbReference>
<dbReference type="InterPro" id="IPR043739">
    <property type="entry name" value="DUF5684"/>
</dbReference>
<keyword evidence="2" id="KW-1133">Transmembrane helix</keyword>
<organism evidence="3 4">
    <name type="scientific">Pedobacter frigiditerrae</name>
    <dbReference type="NCBI Taxonomy" id="2530452"/>
    <lineage>
        <taxon>Bacteria</taxon>
        <taxon>Pseudomonadati</taxon>
        <taxon>Bacteroidota</taxon>
        <taxon>Sphingobacteriia</taxon>
        <taxon>Sphingobacteriales</taxon>
        <taxon>Sphingobacteriaceae</taxon>
        <taxon>Pedobacter</taxon>
    </lineage>
</organism>
<feature type="transmembrane region" description="Helical" evidence="2">
    <location>
        <begin position="12"/>
        <end position="35"/>
    </location>
</feature>
<keyword evidence="4" id="KW-1185">Reference proteome</keyword>